<comment type="similarity">
    <text evidence="2">Belongs to the NOC2 family.</text>
</comment>
<proteinExistence type="inferred from homology"/>
<name>A0A1Y2CXW5_9FUNG</name>
<evidence type="ECO:0000256" key="2">
    <source>
        <dbReference type="ARBA" id="ARBA00005907"/>
    </source>
</evidence>
<feature type="compositionally biased region" description="Basic and acidic residues" evidence="4">
    <location>
        <begin position="28"/>
        <end position="53"/>
    </location>
</feature>
<dbReference type="EMBL" id="MCGO01000004">
    <property type="protein sequence ID" value="ORY51882.1"/>
    <property type="molecule type" value="Genomic_DNA"/>
</dbReference>
<sequence length="797" mass="90648">MGNLKATKKFKKNHLKDKVAARRKFKKDNRGRIERLAQEAKKKAAGGDKKKDDVDEDEEPVANELHDMDSLADDDDVEDQEDDDDDDDALNLDDDELAEDLDDGDEEMDGDDDALDEGDDNDDIDTPPAKAAKKHLRSEIAQHKLELEKLKEKDPEFYKFLQENDEDLLGFGDEDDEEEDEEEEEEKVDLKKLMKGEIPLPGEEEEGEDEEDEDPSGRAVELTNKMLATWKKAMLEEHSLRSTKKVLLAFRAVVSQGETEQDNEEHQFYVAGNEKIANNVTVLAVKHVVSVFDHHLPVKVNKGKTPLPSSAPKWKVVSPLVKSLLSHILRFLEQVSDEGMLRFILRESEKLAVYFACIPKYAKDLLKRLLKYWTSTTAETRITAFLTIRRLAISCPSPFLENAIKGAYATYTSASRTTNLHTWSSIGFMANCFVELVGLDVASGYRFGFVYLRTLANGLRNAITTKSKESFKKVYNWQYINALRLWTRVLSHFCEPGSTAESAGGKALRPLIYPLVQIILGLMRLKPSAKYLPLRFQCCRMIIDICKKTRVFVPLASNLFELFDTAELRGNPKPSTLKPLNFVITLKAPQQYIGTRSYQNGIVEQVTGLLMEYYDCYAFSIGFPELVVPAVVQFRRWIKRSKNVVANKQVQGLLDSLEQNAKFIEGKRSAVDFAPKDEGKVNAFLNDVPETQSPLRRHAIARRKLREQQMADMQKEADRTAPAVSVVNAKDSTAKKGKKRGDDDEEDEVGGGFDMDDDDDDDDEEDDEENEEEDEEELEFEDEEEEEDEEEDEMEEE</sequence>
<dbReference type="Proteomes" id="UP000193642">
    <property type="component" value="Unassembled WGS sequence"/>
</dbReference>
<feature type="region of interest" description="Disordered" evidence="4">
    <location>
        <begin position="158"/>
        <end position="218"/>
    </location>
</feature>
<keyword evidence="3" id="KW-0539">Nucleus</keyword>
<evidence type="ECO:0000256" key="4">
    <source>
        <dbReference type="SAM" id="MobiDB-lite"/>
    </source>
</evidence>
<dbReference type="OrthoDB" id="10266662at2759"/>
<evidence type="ECO:0000313" key="5">
    <source>
        <dbReference type="EMBL" id="ORY51882.1"/>
    </source>
</evidence>
<feature type="compositionally biased region" description="Acidic residues" evidence="4">
    <location>
        <begin position="743"/>
        <end position="797"/>
    </location>
</feature>
<gene>
    <name evidence="5" type="ORF">BCR33DRAFT_712081</name>
</gene>
<dbReference type="GO" id="GO:0042273">
    <property type="term" value="P:ribosomal large subunit biogenesis"/>
    <property type="evidence" value="ECO:0007669"/>
    <property type="project" value="TreeGrafter"/>
</dbReference>
<feature type="compositionally biased region" description="Acidic residues" evidence="4">
    <location>
        <begin position="163"/>
        <end position="187"/>
    </location>
</feature>
<dbReference type="AlphaFoldDB" id="A0A1Y2CXW5"/>
<dbReference type="Pfam" id="PF03715">
    <property type="entry name" value="Noc2"/>
    <property type="match status" value="1"/>
</dbReference>
<comment type="caution">
    <text evidence="5">The sequence shown here is derived from an EMBL/GenBank/DDBJ whole genome shotgun (WGS) entry which is preliminary data.</text>
</comment>
<feature type="region of interest" description="Disordered" evidence="4">
    <location>
        <begin position="707"/>
        <end position="797"/>
    </location>
</feature>
<evidence type="ECO:0000256" key="1">
    <source>
        <dbReference type="ARBA" id="ARBA00004123"/>
    </source>
</evidence>
<dbReference type="GO" id="GO:0030691">
    <property type="term" value="C:Noc2p-Noc3p complex"/>
    <property type="evidence" value="ECO:0007669"/>
    <property type="project" value="TreeGrafter"/>
</dbReference>
<organism evidence="5 6">
    <name type="scientific">Rhizoclosmatium globosum</name>
    <dbReference type="NCBI Taxonomy" id="329046"/>
    <lineage>
        <taxon>Eukaryota</taxon>
        <taxon>Fungi</taxon>
        <taxon>Fungi incertae sedis</taxon>
        <taxon>Chytridiomycota</taxon>
        <taxon>Chytridiomycota incertae sedis</taxon>
        <taxon>Chytridiomycetes</taxon>
        <taxon>Chytridiales</taxon>
        <taxon>Chytriomycetaceae</taxon>
        <taxon>Rhizoclosmatium</taxon>
    </lineage>
</organism>
<comment type="subcellular location">
    <subcellularLocation>
        <location evidence="1">Nucleus</location>
    </subcellularLocation>
</comment>
<dbReference type="GO" id="GO:0005730">
    <property type="term" value="C:nucleolus"/>
    <property type="evidence" value="ECO:0007669"/>
    <property type="project" value="TreeGrafter"/>
</dbReference>
<dbReference type="PANTHER" id="PTHR12687:SF4">
    <property type="entry name" value="NUCLEOLAR COMPLEX PROTEIN 2 HOMOLOG"/>
    <property type="match status" value="1"/>
</dbReference>
<feature type="compositionally biased region" description="Acidic residues" evidence="4">
    <location>
        <begin position="202"/>
        <end position="214"/>
    </location>
</feature>
<keyword evidence="6" id="KW-1185">Reference proteome</keyword>
<dbReference type="PANTHER" id="PTHR12687">
    <property type="entry name" value="NUCLEOLAR COMPLEX 2 AND RAD4-RELATED"/>
    <property type="match status" value="1"/>
</dbReference>
<dbReference type="GO" id="GO:0005654">
    <property type="term" value="C:nucleoplasm"/>
    <property type="evidence" value="ECO:0007669"/>
    <property type="project" value="TreeGrafter"/>
</dbReference>
<accession>A0A1Y2CXW5</accession>
<dbReference type="STRING" id="329046.A0A1Y2CXW5"/>
<dbReference type="GO" id="GO:0030690">
    <property type="term" value="C:Noc1p-Noc2p complex"/>
    <property type="evidence" value="ECO:0007669"/>
    <property type="project" value="TreeGrafter"/>
</dbReference>
<dbReference type="SUPFAM" id="SSF48371">
    <property type="entry name" value="ARM repeat"/>
    <property type="match status" value="1"/>
</dbReference>
<feature type="compositionally biased region" description="Acidic residues" evidence="4">
    <location>
        <begin position="70"/>
        <end position="125"/>
    </location>
</feature>
<protein>
    <submittedName>
        <fullName evidence="5">Noc2-domain-containing protein</fullName>
    </submittedName>
</protein>
<feature type="compositionally biased region" description="Basic residues" evidence="4">
    <location>
        <begin position="1"/>
        <end position="27"/>
    </location>
</feature>
<evidence type="ECO:0000256" key="3">
    <source>
        <dbReference type="ARBA" id="ARBA00023242"/>
    </source>
</evidence>
<evidence type="ECO:0000313" key="6">
    <source>
        <dbReference type="Proteomes" id="UP000193642"/>
    </source>
</evidence>
<dbReference type="InterPro" id="IPR016024">
    <property type="entry name" value="ARM-type_fold"/>
</dbReference>
<dbReference type="InterPro" id="IPR005343">
    <property type="entry name" value="Noc2"/>
</dbReference>
<feature type="region of interest" description="Disordered" evidence="4">
    <location>
        <begin position="1"/>
        <end position="137"/>
    </location>
</feature>
<feature type="compositionally biased region" description="Basic and acidic residues" evidence="4">
    <location>
        <begin position="707"/>
        <end position="719"/>
    </location>
</feature>
<reference evidence="5 6" key="1">
    <citation type="submission" date="2016-07" db="EMBL/GenBank/DDBJ databases">
        <title>Pervasive Adenine N6-methylation of Active Genes in Fungi.</title>
        <authorList>
            <consortium name="DOE Joint Genome Institute"/>
            <person name="Mondo S.J."/>
            <person name="Dannebaum R.O."/>
            <person name="Kuo R.C."/>
            <person name="Labutti K."/>
            <person name="Haridas S."/>
            <person name="Kuo A."/>
            <person name="Salamov A."/>
            <person name="Ahrendt S.R."/>
            <person name="Lipzen A."/>
            <person name="Sullivan W."/>
            <person name="Andreopoulos W.B."/>
            <person name="Clum A."/>
            <person name="Lindquist E."/>
            <person name="Daum C."/>
            <person name="Ramamoorthy G.K."/>
            <person name="Gryganskyi A."/>
            <person name="Culley D."/>
            <person name="Magnuson J.K."/>
            <person name="James T.Y."/>
            <person name="O'Malley M.A."/>
            <person name="Stajich J.E."/>
            <person name="Spatafora J.W."/>
            <person name="Visel A."/>
            <person name="Grigoriev I.V."/>
        </authorList>
    </citation>
    <scope>NUCLEOTIDE SEQUENCE [LARGE SCALE GENOMIC DNA]</scope>
    <source>
        <strain evidence="5 6">JEL800</strain>
    </source>
</reference>